<evidence type="ECO:0000256" key="8">
    <source>
        <dbReference type="SAM" id="MobiDB-lite"/>
    </source>
</evidence>
<dbReference type="STRING" id="93759.A0A1R3H2Y7"/>
<evidence type="ECO:0000256" key="6">
    <source>
        <dbReference type="ARBA" id="ARBA00023315"/>
    </source>
</evidence>
<dbReference type="Pfam" id="PF00168">
    <property type="entry name" value="C2"/>
    <property type="match status" value="1"/>
</dbReference>
<dbReference type="InterPro" id="IPR027450">
    <property type="entry name" value="AlkB-like"/>
</dbReference>
<dbReference type="Gene3D" id="3.40.47.10">
    <property type="match status" value="1"/>
</dbReference>
<dbReference type="GO" id="GO:0003985">
    <property type="term" value="F:acetyl-CoA C-acetyltransferase activity"/>
    <property type="evidence" value="ECO:0007669"/>
    <property type="project" value="UniProtKB-EC"/>
</dbReference>
<evidence type="ECO:0000259" key="9">
    <source>
        <dbReference type="PROSITE" id="PS50004"/>
    </source>
</evidence>
<feature type="domain" description="Fe2OG dioxygenase" evidence="10">
    <location>
        <begin position="273"/>
        <end position="393"/>
    </location>
</feature>
<dbReference type="PROSITE" id="PS00099">
    <property type="entry name" value="THIOLASE_3"/>
    <property type="match status" value="1"/>
</dbReference>
<evidence type="ECO:0000256" key="1">
    <source>
        <dbReference type="ARBA" id="ARBA00004275"/>
    </source>
</evidence>
<accession>A0A1R3H2Y7</accession>
<dbReference type="FunFam" id="3.40.47.10:FF:000007">
    <property type="entry name" value="acetyl-CoA acetyltransferase, mitochondrial"/>
    <property type="match status" value="1"/>
</dbReference>
<dbReference type="Pfam" id="PF00108">
    <property type="entry name" value="Thiolase_N"/>
    <property type="match status" value="1"/>
</dbReference>
<dbReference type="GO" id="GO:0005777">
    <property type="term" value="C:peroxisome"/>
    <property type="evidence" value="ECO:0007669"/>
    <property type="project" value="UniProtKB-SubCell"/>
</dbReference>
<dbReference type="PANTHER" id="PTHR18919">
    <property type="entry name" value="ACETYL-COA C-ACYLTRANSFERASE"/>
    <property type="match status" value="1"/>
</dbReference>
<proteinExistence type="inferred from homology"/>
<comment type="subcellular location">
    <subcellularLocation>
        <location evidence="1">Peroxisome</location>
    </subcellularLocation>
</comment>
<dbReference type="GO" id="GO:0005739">
    <property type="term" value="C:mitochondrion"/>
    <property type="evidence" value="ECO:0007669"/>
    <property type="project" value="TreeGrafter"/>
</dbReference>
<dbReference type="InterPro" id="IPR037151">
    <property type="entry name" value="AlkB-like_sf"/>
</dbReference>
<dbReference type="AlphaFoldDB" id="A0A1R3H2Y7"/>
<dbReference type="CDD" id="cd04038">
    <property type="entry name" value="C2_ArfGAP"/>
    <property type="match status" value="1"/>
</dbReference>
<evidence type="ECO:0000259" key="10">
    <source>
        <dbReference type="PROSITE" id="PS51471"/>
    </source>
</evidence>
<dbReference type="PROSITE" id="PS00098">
    <property type="entry name" value="THIOLASE_1"/>
    <property type="match status" value="1"/>
</dbReference>
<feature type="region of interest" description="Disordered" evidence="8">
    <location>
        <begin position="154"/>
        <end position="177"/>
    </location>
</feature>
<reference evidence="12" key="1">
    <citation type="submission" date="2013-09" db="EMBL/GenBank/DDBJ databases">
        <title>Corchorus olitorius genome sequencing.</title>
        <authorList>
            <person name="Alam M."/>
            <person name="Haque M.S."/>
            <person name="Islam M.S."/>
            <person name="Emdad E.M."/>
            <person name="Islam M.M."/>
            <person name="Ahmed B."/>
            <person name="Halim A."/>
            <person name="Hossen Q.M.M."/>
            <person name="Hossain M.Z."/>
            <person name="Ahmed R."/>
            <person name="Khan M.M."/>
            <person name="Islam R."/>
            <person name="Rashid M.M."/>
            <person name="Khan S.A."/>
            <person name="Rahman M.S."/>
            <person name="Alam M."/>
            <person name="Yahiya A.S."/>
            <person name="Khan M.S."/>
            <person name="Azam M.S."/>
            <person name="Haque T."/>
            <person name="Lashkar M.Z.H."/>
            <person name="Akhand A.I."/>
            <person name="Morshed G."/>
            <person name="Roy S."/>
            <person name="Uddin K.S."/>
            <person name="Rabeya T."/>
            <person name="Hossain A.S."/>
            <person name="Chowdhury A."/>
            <person name="Snigdha A.R."/>
            <person name="Mortoza M.S."/>
            <person name="Matin S.A."/>
            <person name="Hoque S.M.E."/>
            <person name="Islam M.K."/>
            <person name="Roy D.K."/>
            <person name="Haider R."/>
            <person name="Moosa M.M."/>
            <person name="Elias S.M."/>
            <person name="Hasan A.M."/>
            <person name="Jahan S."/>
            <person name="Shafiuddin M."/>
            <person name="Mahmood N."/>
            <person name="Shommy N.S."/>
        </authorList>
    </citation>
    <scope>NUCLEOTIDE SEQUENCE [LARGE SCALE GENOMIC DNA]</scope>
    <source>
        <strain evidence="12">cv. O-4</strain>
    </source>
</reference>
<dbReference type="EMBL" id="AWUE01020884">
    <property type="protein sequence ID" value="OMO64699.1"/>
    <property type="molecule type" value="Genomic_DNA"/>
</dbReference>
<dbReference type="PANTHER" id="PTHR18919:SF171">
    <property type="entry name" value="ACETYL-COA ACETYLTRANSFERASE, CYTOSOLIC 1-LIKE ISOFORM X1"/>
    <property type="match status" value="1"/>
</dbReference>
<dbReference type="OrthoDB" id="5404651at2759"/>
<dbReference type="PROSITE" id="PS51471">
    <property type="entry name" value="FE2OG_OXY"/>
    <property type="match status" value="1"/>
</dbReference>
<dbReference type="InterPro" id="IPR020610">
    <property type="entry name" value="Thiolase_AS"/>
</dbReference>
<dbReference type="SUPFAM" id="SSF53901">
    <property type="entry name" value="Thiolase-like"/>
    <property type="match status" value="2"/>
</dbReference>
<dbReference type="Gene3D" id="2.60.120.590">
    <property type="entry name" value="Alpha-ketoglutarate-dependent dioxygenase AlkB-like"/>
    <property type="match status" value="1"/>
</dbReference>
<evidence type="ECO:0000313" key="11">
    <source>
        <dbReference type="EMBL" id="OMO64699.1"/>
    </source>
</evidence>
<dbReference type="Gene3D" id="2.60.40.150">
    <property type="entry name" value="C2 domain"/>
    <property type="match status" value="1"/>
</dbReference>
<dbReference type="SUPFAM" id="SSF51197">
    <property type="entry name" value="Clavaminate synthase-like"/>
    <property type="match status" value="1"/>
</dbReference>
<dbReference type="PROSITE" id="PS50004">
    <property type="entry name" value="C2"/>
    <property type="match status" value="1"/>
</dbReference>
<dbReference type="InterPro" id="IPR002155">
    <property type="entry name" value="Thiolase"/>
</dbReference>
<evidence type="ECO:0000256" key="5">
    <source>
        <dbReference type="ARBA" id="ARBA00023140"/>
    </source>
</evidence>
<dbReference type="Proteomes" id="UP000187203">
    <property type="component" value="Unassembled WGS sequence"/>
</dbReference>
<dbReference type="CDD" id="cd00751">
    <property type="entry name" value="thiolase"/>
    <property type="match status" value="1"/>
</dbReference>
<sequence length="848" mass="92266">MGEKLGLLKVVVVQGKRLVIRDFKSSDPYVVLKLGDQVAKTKVINSCLNPVWNEELTFSLTDPVGVLNLEVFDKDRFKADDEMGHANLNLQPLVSAARLSHVLRVSSGEMTLRKVVPDSENCLVRESCITSVNGEVVQSVWLRLRGVESGEIELKAEPESQSNPNPNPNDNIKNTKRIDLGNGSEVVYVPRFLGYDDAWEFFNYLDKSIPWERPTIHIFGRSCRMQRDTCYIATAGLPDLIYSGYKPHAYSWNEFPPLKDILDAVHKELPGSIFNSLLLNRYKGGNDYVSWHADDEKLYGSTPEIASVTFGCEREFLLKKKPHKSSQERCDEKPPPLKRFKRSSSHIDQHSFTLKHGSLLVMRGNTQRDWLHSVPKRAKAETTRINLTFRRVGILERNLKTCYFHIYNQWRLRRAVYELKFLDHSVAMAQPPSFSSPDSMIKPRDVCIVGVARTPMGAFLGSLSSFSATQLGSIAIQSALKRANLDPSLVQEVFFGNVLSANLGQAPARQAALGACILNSVICTTVNKVCASGMKAVMLASQSIQLGINDVVVAGGMESMSNAPKYLAEARKGSRLGHDTIVDGMLKDGLWDVYNDFGMGVCAEICADQHAITREEQDSYAIQSFERGIIAQKKGLLAWEIVPVAVSEGRGKKTTVVDKDEGLGKFDAAKLRKLGPSFKGDGGSVTAGNASSISDGAAALVLVSGEKAIKLGLQVIAKIRGYADAAQAPELFTTAPALAIPKAISAAGLEAPQIDYYEINEAFSVVALANQKLLGLNPEYVNVHGGAVSLGHPLGCSGARILVTLLGVLRQKNGRYGVAGICNGGGGASALVVELMPVAVAKVGPSLL</sequence>
<dbReference type="InterPro" id="IPR035892">
    <property type="entry name" value="C2_domain_sf"/>
</dbReference>
<dbReference type="InterPro" id="IPR020616">
    <property type="entry name" value="Thiolase_N"/>
</dbReference>
<keyword evidence="4" id="KW-0808">Transferase</keyword>
<dbReference type="InterPro" id="IPR016039">
    <property type="entry name" value="Thiolase-like"/>
</dbReference>
<feature type="domain" description="C2" evidence="9">
    <location>
        <begin position="1"/>
        <end position="103"/>
    </location>
</feature>
<dbReference type="InterPro" id="IPR005123">
    <property type="entry name" value="Oxoglu/Fe-dep_dioxygenase_dom"/>
</dbReference>
<gene>
    <name evidence="11" type="ORF">COLO4_31943</name>
</gene>
<dbReference type="GO" id="GO:0006635">
    <property type="term" value="P:fatty acid beta-oxidation"/>
    <property type="evidence" value="ECO:0007669"/>
    <property type="project" value="TreeGrafter"/>
</dbReference>
<name>A0A1R3H2Y7_9ROSI</name>
<organism evidence="11 12">
    <name type="scientific">Corchorus olitorius</name>
    <dbReference type="NCBI Taxonomy" id="93759"/>
    <lineage>
        <taxon>Eukaryota</taxon>
        <taxon>Viridiplantae</taxon>
        <taxon>Streptophyta</taxon>
        <taxon>Embryophyta</taxon>
        <taxon>Tracheophyta</taxon>
        <taxon>Spermatophyta</taxon>
        <taxon>Magnoliopsida</taxon>
        <taxon>eudicotyledons</taxon>
        <taxon>Gunneridae</taxon>
        <taxon>Pentapetalae</taxon>
        <taxon>rosids</taxon>
        <taxon>malvids</taxon>
        <taxon>Malvales</taxon>
        <taxon>Malvaceae</taxon>
        <taxon>Grewioideae</taxon>
        <taxon>Apeibeae</taxon>
        <taxon>Corchorus</taxon>
    </lineage>
</organism>
<dbReference type="FunFam" id="2.60.120.590:FF:000015">
    <property type="entry name" value="DNA oxidative demethylase ALKBH2"/>
    <property type="match status" value="1"/>
</dbReference>
<keyword evidence="12" id="KW-1185">Reference proteome</keyword>
<comment type="similarity">
    <text evidence="2">Belongs to the alkB family.</text>
</comment>
<dbReference type="SUPFAM" id="SSF49562">
    <property type="entry name" value="C2 domain (Calcium/lipid-binding domain, CaLB)"/>
    <property type="match status" value="1"/>
</dbReference>
<protein>
    <submittedName>
        <fullName evidence="11">C2 calcium-dependent membrane targeting</fullName>
    </submittedName>
</protein>
<evidence type="ECO:0000256" key="3">
    <source>
        <dbReference type="ARBA" id="ARBA00010982"/>
    </source>
</evidence>
<keyword evidence="5" id="KW-0576">Peroxisome</keyword>
<evidence type="ECO:0000256" key="7">
    <source>
        <dbReference type="ARBA" id="ARBA00052235"/>
    </source>
</evidence>
<dbReference type="InterPro" id="IPR020617">
    <property type="entry name" value="Thiolase_C"/>
</dbReference>
<dbReference type="PROSITE" id="PS00737">
    <property type="entry name" value="THIOLASE_2"/>
    <property type="match status" value="1"/>
</dbReference>
<dbReference type="SMART" id="SM00239">
    <property type="entry name" value="C2"/>
    <property type="match status" value="1"/>
</dbReference>
<evidence type="ECO:0000313" key="12">
    <source>
        <dbReference type="Proteomes" id="UP000187203"/>
    </source>
</evidence>
<dbReference type="InterPro" id="IPR020615">
    <property type="entry name" value="Thiolase_acyl_enz_int_AS"/>
</dbReference>
<comment type="catalytic activity">
    <reaction evidence="7">
        <text>2 acetyl-CoA = acetoacetyl-CoA + CoA</text>
        <dbReference type="Rhea" id="RHEA:21036"/>
        <dbReference type="ChEBI" id="CHEBI:57286"/>
        <dbReference type="ChEBI" id="CHEBI:57287"/>
        <dbReference type="ChEBI" id="CHEBI:57288"/>
        <dbReference type="EC" id="2.3.1.9"/>
    </reaction>
    <physiologicalReaction direction="left-to-right" evidence="7">
        <dbReference type="Rhea" id="RHEA:21037"/>
    </physiologicalReaction>
</comment>
<evidence type="ECO:0000256" key="4">
    <source>
        <dbReference type="ARBA" id="ARBA00022679"/>
    </source>
</evidence>
<comment type="similarity">
    <text evidence="3">Belongs to the thiolase-like superfamily. Thiolase family.</text>
</comment>
<keyword evidence="6" id="KW-0012">Acyltransferase</keyword>
<dbReference type="Pfam" id="PF02803">
    <property type="entry name" value="Thiolase_C"/>
    <property type="match status" value="1"/>
</dbReference>
<dbReference type="InterPro" id="IPR000008">
    <property type="entry name" value="C2_dom"/>
</dbReference>
<comment type="caution">
    <text evidence="11">The sequence shown here is derived from an EMBL/GenBank/DDBJ whole genome shotgun (WGS) entry which is preliminary data.</text>
</comment>
<evidence type="ECO:0000256" key="2">
    <source>
        <dbReference type="ARBA" id="ARBA00007879"/>
    </source>
</evidence>
<dbReference type="NCBIfam" id="TIGR01930">
    <property type="entry name" value="AcCoA-C-Actrans"/>
    <property type="match status" value="1"/>
</dbReference>
<dbReference type="Pfam" id="PF13532">
    <property type="entry name" value="2OG-FeII_Oxy_2"/>
    <property type="match status" value="1"/>
</dbReference>
<dbReference type="InterPro" id="IPR020613">
    <property type="entry name" value="Thiolase_CS"/>
</dbReference>